<sequence>MLIDQVDQPNLKVHPPRRVPYPIRNKVKEEMVKSNIIAPITEPTPAVSAMVVVWLNSRVRICIDPSDLNRIVERHRFRLHSPDTQQNSNSLTSL</sequence>
<dbReference type="Proteomes" id="UP001159363">
    <property type="component" value="Chromosome 7"/>
</dbReference>
<evidence type="ECO:0000313" key="1">
    <source>
        <dbReference type="EMBL" id="KAJ8876507.1"/>
    </source>
</evidence>
<gene>
    <name evidence="1" type="ORF">PR048_020952</name>
</gene>
<name>A0ABQ9GWV5_9NEOP</name>
<proteinExistence type="predicted"/>
<keyword evidence="2" id="KW-1185">Reference proteome</keyword>
<dbReference type="EMBL" id="JARBHB010000008">
    <property type="protein sequence ID" value="KAJ8876507.1"/>
    <property type="molecule type" value="Genomic_DNA"/>
</dbReference>
<organism evidence="1 2">
    <name type="scientific">Dryococelus australis</name>
    <dbReference type="NCBI Taxonomy" id="614101"/>
    <lineage>
        <taxon>Eukaryota</taxon>
        <taxon>Metazoa</taxon>
        <taxon>Ecdysozoa</taxon>
        <taxon>Arthropoda</taxon>
        <taxon>Hexapoda</taxon>
        <taxon>Insecta</taxon>
        <taxon>Pterygota</taxon>
        <taxon>Neoptera</taxon>
        <taxon>Polyneoptera</taxon>
        <taxon>Phasmatodea</taxon>
        <taxon>Verophasmatodea</taxon>
        <taxon>Anareolatae</taxon>
        <taxon>Phasmatidae</taxon>
        <taxon>Eurycanthinae</taxon>
        <taxon>Dryococelus</taxon>
    </lineage>
</organism>
<evidence type="ECO:0000313" key="2">
    <source>
        <dbReference type="Proteomes" id="UP001159363"/>
    </source>
</evidence>
<comment type="caution">
    <text evidence="1">The sequence shown here is derived from an EMBL/GenBank/DDBJ whole genome shotgun (WGS) entry which is preliminary data.</text>
</comment>
<dbReference type="Gene3D" id="3.10.10.10">
    <property type="entry name" value="HIV Type 1 Reverse Transcriptase, subunit A, domain 1"/>
    <property type="match status" value="1"/>
</dbReference>
<reference evidence="1 2" key="1">
    <citation type="submission" date="2023-02" db="EMBL/GenBank/DDBJ databases">
        <title>LHISI_Scaffold_Assembly.</title>
        <authorList>
            <person name="Stuart O.P."/>
            <person name="Cleave R."/>
            <person name="Magrath M.J.L."/>
            <person name="Mikheyev A.S."/>
        </authorList>
    </citation>
    <scope>NUCLEOTIDE SEQUENCE [LARGE SCALE GENOMIC DNA]</scope>
    <source>
        <strain evidence="1">Daus_M_001</strain>
        <tissue evidence="1">Leg muscle</tissue>
    </source>
</reference>
<accession>A0ABQ9GWV5</accession>
<protein>
    <submittedName>
        <fullName evidence="1">Uncharacterized protein</fullName>
    </submittedName>
</protein>